<gene>
    <name evidence="1" type="ORF">P170DRAFT_440370</name>
</gene>
<dbReference type="GeneID" id="36557762"/>
<comment type="caution">
    <text evidence="1">The sequence shown here is derived from an EMBL/GenBank/DDBJ whole genome shotgun (WGS) entry which is preliminary data.</text>
</comment>
<name>A0A2I2FX89_9EURO</name>
<dbReference type="RefSeq" id="XP_024700525.1">
    <property type="nucleotide sequence ID" value="XM_024850063.1"/>
</dbReference>
<organism evidence="1 2">
    <name type="scientific">Aspergillus steynii IBT 23096</name>
    <dbReference type="NCBI Taxonomy" id="1392250"/>
    <lineage>
        <taxon>Eukaryota</taxon>
        <taxon>Fungi</taxon>
        <taxon>Dikarya</taxon>
        <taxon>Ascomycota</taxon>
        <taxon>Pezizomycotina</taxon>
        <taxon>Eurotiomycetes</taxon>
        <taxon>Eurotiomycetidae</taxon>
        <taxon>Eurotiales</taxon>
        <taxon>Aspergillaceae</taxon>
        <taxon>Aspergillus</taxon>
        <taxon>Aspergillus subgen. Circumdati</taxon>
    </lineage>
</organism>
<evidence type="ECO:0000313" key="2">
    <source>
        <dbReference type="Proteomes" id="UP000234275"/>
    </source>
</evidence>
<reference evidence="1 2" key="1">
    <citation type="submission" date="2016-12" db="EMBL/GenBank/DDBJ databases">
        <title>The genomes of Aspergillus section Nigri reveals drivers in fungal speciation.</title>
        <authorList>
            <consortium name="DOE Joint Genome Institute"/>
            <person name="Vesth T.C."/>
            <person name="Nybo J."/>
            <person name="Theobald S."/>
            <person name="Brandl J."/>
            <person name="Frisvad J.C."/>
            <person name="Nielsen K.F."/>
            <person name="Lyhne E.K."/>
            <person name="Kogle M.E."/>
            <person name="Kuo A."/>
            <person name="Riley R."/>
            <person name="Clum A."/>
            <person name="Nolan M."/>
            <person name="Lipzen A."/>
            <person name="Salamov A."/>
            <person name="Henrissat B."/>
            <person name="Wiebenga A."/>
            <person name="De Vries R.P."/>
            <person name="Grigoriev I.V."/>
            <person name="Mortensen U.H."/>
            <person name="Andersen M.R."/>
            <person name="Baker S.E."/>
        </authorList>
    </citation>
    <scope>NUCLEOTIDE SEQUENCE [LARGE SCALE GENOMIC DNA]</scope>
    <source>
        <strain evidence="1 2">IBT 23096</strain>
    </source>
</reference>
<dbReference type="VEuPathDB" id="FungiDB:P170DRAFT_440370"/>
<accession>A0A2I2FX89</accession>
<protein>
    <submittedName>
        <fullName evidence="1">Uncharacterized protein</fullName>
    </submittedName>
</protein>
<proteinExistence type="predicted"/>
<dbReference type="Proteomes" id="UP000234275">
    <property type="component" value="Unassembled WGS sequence"/>
</dbReference>
<dbReference type="AlphaFoldDB" id="A0A2I2FX89"/>
<evidence type="ECO:0000313" key="1">
    <source>
        <dbReference type="EMBL" id="PLB45223.1"/>
    </source>
</evidence>
<sequence length="56" mass="6486">MNISNAPSATTRRELYWWWWYLWMNVSSYNAGSAPWFVTQAGSCPQTHPDLHGGRV</sequence>
<keyword evidence="2" id="KW-1185">Reference proteome</keyword>
<dbReference type="EMBL" id="MSFO01000008">
    <property type="protein sequence ID" value="PLB45223.1"/>
    <property type="molecule type" value="Genomic_DNA"/>
</dbReference>